<feature type="compositionally biased region" description="Pro residues" evidence="1">
    <location>
        <begin position="42"/>
        <end position="55"/>
    </location>
</feature>
<dbReference type="OrthoDB" id="2982052at2759"/>
<dbReference type="HOGENOM" id="CLU_2373008_0_0_1"/>
<feature type="compositionally biased region" description="Low complexity" evidence="1">
    <location>
        <begin position="1"/>
        <end position="10"/>
    </location>
</feature>
<feature type="region of interest" description="Disordered" evidence="1">
    <location>
        <begin position="1"/>
        <end position="95"/>
    </location>
</feature>
<sequence>MSNSSNNNSSPLPSHFNPFATHRFTNYSTPSSSPTDRSFSQPIPPRSSPTLPSHPPTKSTAPKHVFEPFRQGAASPDLYDILKKKPQPTTAPSKK</sequence>
<name>A0A0D0CYS0_9AGAR</name>
<dbReference type="AlphaFoldDB" id="A0A0D0CYS0"/>
<keyword evidence="3" id="KW-1185">Reference proteome</keyword>
<dbReference type="EMBL" id="KN834770">
    <property type="protein sequence ID" value="KIK61543.1"/>
    <property type="molecule type" value="Genomic_DNA"/>
</dbReference>
<evidence type="ECO:0000313" key="3">
    <source>
        <dbReference type="Proteomes" id="UP000053593"/>
    </source>
</evidence>
<dbReference type="Proteomes" id="UP000053593">
    <property type="component" value="Unassembled WGS sequence"/>
</dbReference>
<organism evidence="2 3">
    <name type="scientific">Collybiopsis luxurians FD-317 M1</name>
    <dbReference type="NCBI Taxonomy" id="944289"/>
    <lineage>
        <taxon>Eukaryota</taxon>
        <taxon>Fungi</taxon>
        <taxon>Dikarya</taxon>
        <taxon>Basidiomycota</taxon>
        <taxon>Agaricomycotina</taxon>
        <taxon>Agaricomycetes</taxon>
        <taxon>Agaricomycetidae</taxon>
        <taxon>Agaricales</taxon>
        <taxon>Marasmiineae</taxon>
        <taxon>Omphalotaceae</taxon>
        <taxon>Collybiopsis</taxon>
        <taxon>Collybiopsis luxurians</taxon>
    </lineage>
</organism>
<proteinExistence type="predicted"/>
<evidence type="ECO:0000313" key="2">
    <source>
        <dbReference type="EMBL" id="KIK61543.1"/>
    </source>
</evidence>
<evidence type="ECO:0000256" key="1">
    <source>
        <dbReference type="SAM" id="MobiDB-lite"/>
    </source>
</evidence>
<feature type="compositionally biased region" description="Polar residues" evidence="1">
    <location>
        <begin position="23"/>
        <end position="41"/>
    </location>
</feature>
<gene>
    <name evidence="2" type="ORF">GYMLUDRAFT_42539</name>
</gene>
<accession>A0A0D0CYS0</accession>
<reference evidence="2 3" key="1">
    <citation type="submission" date="2014-04" db="EMBL/GenBank/DDBJ databases">
        <title>Evolutionary Origins and Diversification of the Mycorrhizal Mutualists.</title>
        <authorList>
            <consortium name="DOE Joint Genome Institute"/>
            <consortium name="Mycorrhizal Genomics Consortium"/>
            <person name="Kohler A."/>
            <person name="Kuo A."/>
            <person name="Nagy L.G."/>
            <person name="Floudas D."/>
            <person name="Copeland A."/>
            <person name="Barry K.W."/>
            <person name="Cichocki N."/>
            <person name="Veneault-Fourrey C."/>
            <person name="LaButti K."/>
            <person name="Lindquist E.A."/>
            <person name="Lipzen A."/>
            <person name="Lundell T."/>
            <person name="Morin E."/>
            <person name="Murat C."/>
            <person name="Riley R."/>
            <person name="Ohm R."/>
            <person name="Sun H."/>
            <person name="Tunlid A."/>
            <person name="Henrissat B."/>
            <person name="Grigoriev I.V."/>
            <person name="Hibbett D.S."/>
            <person name="Martin F."/>
        </authorList>
    </citation>
    <scope>NUCLEOTIDE SEQUENCE [LARGE SCALE GENOMIC DNA]</scope>
    <source>
        <strain evidence="2 3">FD-317 M1</strain>
    </source>
</reference>
<protein>
    <submittedName>
        <fullName evidence="2">Unplaced genomic scaffold GYMLUscaffold_22, whole genome shotgun sequence</fullName>
    </submittedName>
</protein>